<dbReference type="InterPro" id="IPR013057">
    <property type="entry name" value="AA_transpt_TM"/>
</dbReference>
<feature type="transmembrane region" description="Helical" evidence="5">
    <location>
        <begin position="359"/>
        <end position="380"/>
    </location>
</feature>
<comment type="subcellular location">
    <subcellularLocation>
        <location evidence="1">Membrane</location>
        <topology evidence="1">Multi-pass membrane protein</topology>
    </subcellularLocation>
</comment>
<dbReference type="GO" id="GO:0005774">
    <property type="term" value="C:vacuolar membrane"/>
    <property type="evidence" value="ECO:0007669"/>
    <property type="project" value="TreeGrafter"/>
</dbReference>
<evidence type="ECO:0000256" key="5">
    <source>
        <dbReference type="SAM" id="Phobius"/>
    </source>
</evidence>
<reference evidence="8" key="1">
    <citation type="submission" date="2011-07" db="EMBL/GenBank/DDBJ databases">
        <authorList>
            <consortium name="Caenorhabditis brenneri Sequencing and Analysis Consortium"/>
            <person name="Wilson R.K."/>
        </authorList>
    </citation>
    <scope>NUCLEOTIDE SEQUENCE [LARGE SCALE GENOMIC DNA]</scope>
    <source>
        <strain evidence="8">PB2801</strain>
    </source>
</reference>
<evidence type="ECO:0000256" key="3">
    <source>
        <dbReference type="ARBA" id="ARBA00022989"/>
    </source>
</evidence>
<feature type="transmembrane region" description="Helical" evidence="5">
    <location>
        <begin position="200"/>
        <end position="216"/>
    </location>
</feature>
<evidence type="ECO:0000256" key="2">
    <source>
        <dbReference type="ARBA" id="ARBA00022692"/>
    </source>
</evidence>
<evidence type="ECO:0000313" key="7">
    <source>
        <dbReference type="EMBL" id="EGT51058.1"/>
    </source>
</evidence>
<dbReference type="PANTHER" id="PTHR22950:SF193">
    <property type="entry name" value="AMINO ACID TRANSPORTER TRANSMEMBRANE DOMAIN-CONTAINING PROTEIN"/>
    <property type="match status" value="1"/>
</dbReference>
<keyword evidence="2 5" id="KW-0812">Transmembrane</keyword>
<feature type="transmembrane region" description="Helical" evidence="5">
    <location>
        <begin position="158"/>
        <end position="180"/>
    </location>
</feature>
<protein>
    <recommendedName>
        <fullName evidence="6">Amino acid transporter transmembrane domain-containing protein</fullName>
    </recommendedName>
</protein>
<gene>
    <name evidence="7" type="ORF">CAEBREN_31418</name>
</gene>
<feature type="domain" description="Amino acid transporter transmembrane" evidence="6">
    <location>
        <begin position="64"/>
        <end position="488"/>
    </location>
</feature>
<feature type="transmembrane region" description="Helical" evidence="5">
    <location>
        <begin position="401"/>
        <end position="421"/>
    </location>
</feature>
<dbReference type="InParanoid" id="G0PCB1"/>
<feature type="transmembrane region" description="Helical" evidence="5">
    <location>
        <begin position="312"/>
        <end position="339"/>
    </location>
</feature>
<dbReference type="GO" id="GO:0015179">
    <property type="term" value="F:L-amino acid transmembrane transporter activity"/>
    <property type="evidence" value="ECO:0007669"/>
    <property type="project" value="TreeGrafter"/>
</dbReference>
<dbReference type="PANTHER" id="PTHR22950">
    <property type="entry name" value="AMINO ACID TRANSPORTER"/>
    <property type="match status" value="1"/>
</dbReference>
<organism evidence="8">
    <name type="scientific">Caenorhabditis brenneri</name>
    <name type="common">Nematode worm</name>
    <dbReference type="NCBI Taxonomy" id="135651"/>
    <lineage>
        <taxon>Eukaryota</taxon>
        <taxon>Metazoa</taxon>
        <taxon>Ecdysozoa</taxon>
        <taxon>Nematoda</taxon>
        <taxon>Chromadorea</taxon>
        <taxon>Rhabditida</taxon>
        <taxon>Rhabditina</taxon>
        <taxon>Rhabditomorpha</taxon>
        <taxon>Rhabditoidea</taxon>
        <taxon>Rhabditidae</taxon>
        <taxon>Peloderinae</taxon>
        <taxon>Caenorhabditis</taxon>
    </lineage>
</organism>
<evidence type="ECO:0000256" key="1">
    <source>
        <dbReference type="ARBA" id="ARBA00004141"/>
    </source>
</evidence>
<feature type="transmembrane region" description="Helical" evidence="5">
    <location>
        <begin position="70"/>
        <end position="88"/>
    </location>
</feature>
<dbReference type="HOGENOM" id="CLU_009646_0_1_1"/>
<feature type="transmembrane region" description="Helical" evidence="5">
    <location>
        <begin position="94"/>
        <end position="113"/>
    </location>
</feature>
<keyword evidence="3 5" id="KW-1133">Transmembrane helix</keyword>
<dbReference type="STRING" id="135651.G0PCB1"/>
<feature type="transmembrane region" description="Helical" evidence="5">
    <location>
        <begin position="465"/>
        <end position="483"/>
    </location>
</feature>
<proteinExistence type="predicted"/>
<name>G0PCB1_CAEBE</name>
<dbReference type="OrthoDB" id="1684102at2759"/>
<feature type="transmembrane region" description="Helical" evidence="5">
    <location>
        <begin position="271"/>
        <end position="291"/>
    </location>
</feature>
<dbReference type="AlphaFoldDB" id="G0PCB1"/>
<dbReference type="EMBL" id="GL380238">
    <property type="protein sequence ID" value="EGT51058.1"/>
    <property type="molecule type" value="Genomic_DNA"/>
</dbReference>
<dbReference type="eggNOG" id="KOG1304">
    <property type="taxonomic scope" value="Eukaryota"/>
</dbReference>
<feature type="transmembrane region" description="Helical" evidence="5">
    <location>
        <begin position="427"/>
        <end position="453"/>
    </location>
</feature>
<keyword evidence="8" id="KW-1185">Reference proteome</keyword>
<dbReference type="Proteomes" id="UP000008068">
    <property type="component" value="Unassembled WGS sequence"/>
</dbReference>
<evidence type="ECO:0000313" key="8">
    <source>
        <dbReference type="Proteomes" id="UP000008068"/>
    </source>
</evidence>
<dbReference type="FunCoup" id="G0PCB1">
    <property type="interactions" value="59"/>
</dbReference>
<dbReference type="Pfam" id="PF01490">
    <property type="entry name" value="Aa_trans"/>
    <property type="match status" value="1"/>
</dbReference>
<feature type="transmembrane region" description="Helical" evidence="5">
    <location>
        <begin position="221"/>
        <end position="240"/>
    </location>
</feature>
<sequence length="499" mass="55192">MSTIEEQKILIELETMPFIVGPTENEQQRKQQVFDELGTKKEAIENTQCDTKSVLSTLISRKNGISATSGLINFICGMIGPGCFSLAVSFKQAGLWGGLALVFIVGFLSLYSMHKIVSCSQFLAKSNGDQSLDYGEMAEAAMLNSYRWARKHAKLAKIVVNACLLAFQLGVITVFMVFAVEHVIEIWEFIADAPPPFSKSVMILLYFVPQMLLNFIGHMKLITILCLCGNVIILAAIVLITKVQDLSLNLNDITISLQELMVHKWYPTWELNTVTGIEGISLAAGALIYSFEGQAMVLPLENSLKHPKDMTGLTGVLSTAMNLVTVLYAFLGFFGYVTFGPAVQGSLTLNLPNSILTVSIKGLLVLKIFFGSAIQLFVIVQMLLPTLRSKISDERKIVHRFLPYALRLGLMLISLCLALVVPNLMQIIPLVGITSGLLISLILPSFLDCMVFLPVYKKQGDMFHYYQKMIINLFLFVLGWLFLGSGLYSSIDDIINNDV</sequence>
<evidence type="ECO:0000256" key="4">
    <source>
        <dbReference type="ARBA" id="ARBA00023136"/>
    </source>
</evidence>
<evidence type="ECO:0000259" key="6">
    <source>
        <dbReference type="Pfam" id="PF01490"/>
    </source>
</evidence>
<keyword evidence="4 5" id="KW-0472">Membrane</keyword>
<accession>G0PCB1</accession>